<dbReference type="FunFam" id="3.30.565.10:FF:000006">
    <property type="entry name" value="Sensor histidine kinase WalK"/>
    <property type="match status" value="1"/>
</dbReference>
<gene>
    <name evidence="10" type="ORF">LCGC14_2290840</name>
</gene>
<evidence type="ECO:0000313" key="10">
    <source>
        <dbReference type="EMBL" id="KKL51904.1"/>
    </source>
</evidence>
<feature type="compositionally biased region" description="Basic and acidic residues" evidence="8">
    <location>
        <begin position="394"/>
        <end position="404"/>
    </location>
</feature>
<evidence type="ECO:0000256" key="6">
    <source>
        <dbReference type="ARBA" id="ARBA00023012"/>
    </source>
</evidence>
<dbReference type="EMBL" id="LAZR01032084">
    <property type="protein sequence ID" value="KKL51904.1"/>
    <property type="molecule type" value="Genomic_DNA"/>
</dbReference>
<protein>
    <recommendedName>
        <fullName evidence="2">histidine kinase</fullName>
        <ecNumber evidence="2">2.7.13.3</ecNumber>
    </recommendedName>
</protein>
<dbReference type="PANTHER" id="PTHR43711">
    <property type="entry name" value="TWO-COMPONENT HISTIDINE KINASE"/>
    <property type="match status" value="1"/>
</dbReference>
<dbReference type="Pfam" id="PF13185">
    <property type="entry name" value="GAF_2"/>
    <property type="match status" value="1"/>
</dbReference>
<dbReference type="AlphaFoldDB" id="A0A0F9CRV9"/>
<dbReference type="EC" id="2.7.13.3" evidence="2"/>
<reference evidence="10" key="1">
    <citation type="journal article" date="2015" name="Nature">
        <title>Complex archaea that bridge the gap between prokaryotes and eukaryotes.</title>
        <authorList>
            <person name="Spang A."/>
            <person name="Saw J.H."/>
            <person name="Jorgensen S.L."/>
            <person name="Zaremba-Niedzwiedzka K."/>
            <person name="Martijn J."/>
            <person name="Lind A.E."/>
            <person name="van Eijk R."/>
            <person name="Schleper C."/>
            <person name="Guy L."/>
            <person name="Ettema T.J."/>
        </authorList>
    </citation>
    <scope>NUCLEOTIDE SEQUENCE</scope>
</reference>
<comment type="catalytic activity">
    <reaction evidence="1">
        <text>ATP + protein L-histidine = ADP + protein N-phospho-L-histidine.</text>
        <dbReference type="EC" id="2.7.13.3"/>
    </reaction>
</comment>
<evidence type="ECO:0000256" key="1">
    <source>
        <dbReference type="ARBA" id="ARBA00000085"/>
    </source>
</evidence>
<dbReference type="Pfam" id="PF02518">
    <property type="entry name" value="HATPase_c"/>
    <property type="match status" value="1"/>
</dbReference>
<dbReference type="SUPFAM" id="SSF55874">
    <property type="entry name" value="ATPase domain of HSP90 chaperone/DNA topoisomerase II/histidine kinase"/>
    <property type="match status" value="1"/>
</dbReference>
<dbReference type="GO" id="GO:0000155">
    <property type="term" value="F:phosphorelay sensor kinase activity"/>
    <property type="evidence" value="ECO:0007669"/>
    <property type="project" value="InterPro"/>
</dbReference>
<dbReference type="Gene3D" id="3.30.450.40">
    <property type="match status" value="1"/>
</dbReference>
<feature type="non-terminal residue" evidence="10">
    <location>
        <position position="1"/>
    </location>
</feature>
<dbReference type="SUPFAM" id="SSF55781">
    <property type="entry name" value="GAF domain-like"/>
    <property type="match status" value="1"/>
</dbReference>
<evidence type="ECO:0000256" key="8">
    <source>
        <dbReference type="SAM" id="MobiDB-lite"/>
    </source>
</evidence>
<dbReference type="SUPFAM" id="SSF47384">
    <property type="entry name" value="Homodimeric domain of signal transducing histidine kinase"/>
    <property type="match status" value="1"/>
</dbReference>
<dbReference type="InterPro" id="IPR003594">
    <property type="entry name" value="HATPase_dom"/>
</dbReference>
<dbReference type="InterPro" id="IPR050736">
    <property type="entry name" value="Sensor_HK_Regulatory"/>
</dbReference>
<dbReference type="Gene3D" id="1.10.287.130">
    <property type="match status" value="1"/>
</dbReference>
<dbReference type="SMART" id="SM00387">
    <property type="entry name" value="HATPase_c"/>
    <property type="match status" value="1"/>
</dbReference>
<evidence type="ECO:0000259" key="9">
    <source>
        <dbReference type="PROSITE" id="PS50109"/>
    </source>
</evidence>
<feature type="domain" description="Histidine kinase" evidence="9">
    <location>
        <begin position="164"/>
        <end position="381"/>
    </location>
</feature>
<keyword evidence="5" id="KW-0418">Kinase</keyword>
<dbReference type="SMART" id="SM00065">
    <property type="entry name" value="GAF"/>
    <property type="match status" value="1"/>
</dbReference>
<dbReference type="InterPro" id="IPR004358">
    <property type="entry name" value="Sig_transdc_His_kin-like_C"/>
</dbReference>
<feature type="region of interest" description="Disordered" evidence="8">
    <location>
        <begin position="388"/>
        <end position="413"/>
    </location>
</feature>
<sequence length="413" mass="46029">LRRMLERCLDIVLEHTGMEAGAVRLWDRESGKLVAACHRGQFKEFLCRERAIVVDECPCGHVATTGQPRAGHPAKLNDAGRHPCLAPGLNFAAILPLKSSKGVQGVLYVATRGGHTLDARHMEMLTVMCNQVGVAVENARLFQDLSTTEAQREVDRLKSEFMSAVSHELRTPLGFIKGYVTTLLRDDLTADQETQREFLQIINEEGDKLQKLIDDLLDASRLHSGGLRLRRTRAKVGNIAEQAIEKLRTTFPEREFLLDPVREDPEVAVDPWRIEQVIQNLVDNAVRYSPTGKPVRVRVQFEGPEVVVSVRDQGDGITAQDLRRIFEPFFRGRQALDRSPGGTGLGLTICRGIVEAHGGRIWVESKRGRGSTFYFALPLVPDRPDLEALDAEMTDPRQEIEKTEIPSSKGSSS</sequence>
<evidence type="ECO:0000256" key="2">
    <source>
        <dbReference type="ARBA" id="ARBA00012438"/>
    </source>
</evidence>
<evidence type="ECO:0000256" key="7">
    <source>
        <dbReference type="ARBA" id="ARBA00023136"/>
    </source>
</evidence>
<keyword evidence="7" id="KW-0472">Membrane</keyword>
<dbReference type="PROSITE" id="PS50109">
    <property type="entry name" value="HIS_KIN"/>
    <property type="match status" value="1"/>
</dbReference>
<dbReference type="PRINTS" id="PR00344">
    <property type="entry name" value="BCTRLSENSOR"/>
</dbReference>
<dbReference type="PANTHER" id="PTHR43711:SF1">
    <property type="entry name" value="HISTIDINE KINASE 1"/>
    <property type="match status" value="1"/>
</dbReference>
<dbReference type="InterPro" id="IPR005467">
    <property type="entry name" value="His_kinase_dom"/>
</dbReference>
<evidence type="ECO:0000256" key="4">
    <source>
        <dbReference type="ARBA" id="ARBA00022679"/>
    </source>
</evidence>
<comment type="caution">
    <text evidence="10">The sequence shown here is derived from an EMBL/GenBank/DDBJ whole genome shotgun (WGS) entry which is preliminary data.</text>
</comment>
<evidence type="ECO:0000256" key="5">
    <source>
        <dbReference type="ARBA" id="ARBA00022777"/>
    </source>
</evidence>
<dbReference type="InterPro" id="IPR036097">
    <property type="entry name" value="HisK_dim/P_sf"/>
</dbReference>
<name>A0A0F9CRV9_9ZZZZ</name>
<dbReference type="CDD" id="cd00082">
    <property type="entry name" value="HisKA"/>
    <property type="match status" value="1"/>
</dbReference>
<dbReference type="CDD" id="cd00075">
    <property type="entry name" value="HATPase"/>
    <property type="match status" value="1"/>
</dbReference>
<dbReference type="InterPro" id="IPR003018">
    <property type="entry name" value="GAF"/>
</dbReference>
<keyword evidence="6" id="KW-0902">Two-component regulatory system</keyword>
<evidence type="ECO:0000256" key="3">
    <source>
        <dbReference type="ARBA" id="ARBA00022553"/>
    </source>
</evidence>
<organism evidence="10">
    <name type="scientific">marine sediment metagenome</name>
    <dbReference type="NCBI Taxonomy" id="412755"/>
    <lineage>
        <taxon>unclassified sequences</taxon>
        <taxon>metagenomes</taxon>
        <taxon>ecological metagenomes</taxon>
    </lineage>
</organism>
<dbReference type="InterPro" id="IPR003661">
    <property type="entry name" value="HisK_dim/P_dom"/>
</dbReference>
<dbReference type="FunFam" id="1.10.287.130:FF:000001">
    <property type="entry name" value="Two-component sensor histidine kinase"/>
    <property type="match status" value="1"/>
</dbReference>
<dbReference type="InterPro" id="IPR036890">
    <property type="entry name" value="HATPase_C_sf"/>
</dbReference>
<keyword evidence="3" id="KW-0597">Phosphoprotein</keyword>
<dbReference type="SMART" id="SM00388">
    <property type="entry name" value="HisKA"/>
    <property type="match status" value="1"/>
</dbReference>
<proteinExistence type="predicted"/>
<dbReference type="InterPro" id="IPR029016">
    <property type="entry name" value="GAF-like_dom_sf"/>
</dbReference>
<dbReference type="Gene3D" id="3.30.565.10">
    <property type="entry name" value="Histidine kinase-like ATPase, C-terminal domain"/>
    <property type="match status" value="1"/>
</dbReference>
<keyword evidence="4" id="KW-0808">Transferase</keyword>
<dbReference type="Pfam" id="PF00512">
    <property type="entry name" value="HisKA"/>
    <property type="match status" value="1"/>
</dbReference>
<accession>A0A0F9CRV9</accession>